<dbReference type="OrthoDB" id="10573957at2759"/>
<protein>
    <submittedName>
        <fullName evidence="2">Uncharacterized protein</fullName>
    </submittedName>
</protein>
<accession>A0A2R6RQ33</accession>
<keyword evidence="3" id="KW-1185">Reference proteome</keyword>
<proteinExistence type="predicted"/>
<feature type="region of interest" description="Disordered" evidence="1">
    <location>
        <begin position="130"/>
        <end position="149"/>
    </location>
</feature>
<dbReference type="EMBL" id="MLYV02000195">
    <property type="protein sequence ID" value="PSS32134.1"/>
    <property type="molecule type" value="Genomic_DNA"/>
</dbReference>
<sequence length="389" mass="42547">MYARNLPPELLYEVVGLSLAQYLDDLIAGSLKSNPSSPSLELGHRDGEGGADAALRPLEPSVSTNSLEAECCNPVVSLLNSSFQIRHVTLRVLSDALGISLKSAGLGHLETKPLALIQPIRLTYSAATTSKISEDSPNPSDRNANQKLPNSSPLLLAYKKMSTLEQQCNLVLSHLHTIKRLEDDCAPFETSLYTLAEQMEDALTWPSKVTHGVLRGPLSRRLAGVLISSHHHLLFKVFLKGIELEIVGFDQSASSTSFNYADLLEALQELHDLPNVLEEAYGEWSGLLGPPVDERPFKESEVSLSVLPQYPLLYRHSHPQMQSACSILTKVIDLKHDVPDADDANSEYNQCKELAKKIRGAFTSLRAHDSDMAAIDCEVDSASDNAEVS</sequence>
<evidence type="ECO:0000313" key="2">
    <source>
        <dbReference type="EMBL" id="PSS32134.1"/>
    </source>
</evidence>
<feature type="region of interest" description="Disordered" evidence="1">
    <location>
        <begin position="35"/>
        <end position="56"/>
    </location>
</feature>
<organism evidence="2 3">
    <name type="scientific">Hermanssonia centrifuga</name>
    <dbReference type="NCBI Taxonomy" id="98765"/>
    <lineage>
        <taxon>Eukaryota</taxon>
        <taxon>Fungi</taxon>
        <taxon>Dikarya</taxon>
        <taxon>Basidiomycota</taxon>
        <taxon>Agaricomycotina</taxon>
        <taxon>Agaricomycetes</taxon>
        <taxon>Polyporales</taxon>
        <taxon>Meruliaceae</taxon>
        <taxon>Hermanssonia</taxon>
    </lineage>
</organism>
<evidence type="ECO:0000313" key="3">
    <source>
        <dbReference type="Proteomes" id="UP000186601"/>
    </source>
</evidence>
<gene>
    <name evidence="2" type="ORF">PHLCEN_2v2090</name>
</gene>
<dbReference type="Proteomes" id="UP000186601">
    <property type="component" value="Unassembled WGS sequence"/>
</dbReference>
<comment type="caution">
    <text evidence="2">The sequence shown here is derived from an EMBL/GenBank/DDBJ whole genome shotgun (WGS) entry which is preliminary data.</text>
</comment>
<evidence type="ECO:0000256" key="1">
    <source>
        <dbReference type="SAM" id="MobiDB-lite"/>
    </source>
</evidence>
<dbReference type="AlphaFoldDB" id="A0A2R6RQ33"/>
<reference evidence="2 3" key="1">
    <citation type="submission" date="2018-02" db="EMBL/GenBank/DDBJ databases">
        <title>Genome sequence of the basidiomycete white-rot fungus Phlebia centrifuga.</title>
        <authorList>
            <person name="Granchi Z."/>
            <person name="Peng M."/>
            <person name="de Vries R.P."/>
            <person name="Hilden K."/>
            <person name="Makela M.R."/>
            <person name="Grigoriev I."/>
            <person name="Riley R."/>
        </authorList>
    </citation>
    <scope>NUCLEOTIDE SEQUENCE [LARGE SCALE GENOMIC DNA]</scope>
    <source>
        <strain evidence="2 3">FBCC195</strain>
    </source>
</reference>
<name>A0A2R6RQ33_9APHY</name>